<proteinExistence type="predicted"/>
<comment type="caution">
    <text evidence="2">The sequence shown here is derived from an EMBL/GenBank/DDBJ whole genome shotgun (WGS) entry which is preliminary data.</text>
</comment>
<feature type="domain" description="KIB1-4 beta-propeller" evidence="1">
    <location>
        <begin position="89"/>
        <end position="158"/>
    </location>
</feature>
<name>A0A1R3G6Q8_COCAP</name>
<keyword evidence="3" id="KW-1185">Reference proteome</keyword>
<dbReference type="AlphaFoldDB" id="A0A1R3G6Q8"/>
<sequence>MAAVCRSWQTSLKHRKPKFPICLMLGEKEDDNDDRRCFVTALEDKVMEFELSEIRKRRCWGTPFGREHGRYTYDNEEDGIVIENCCFTEGFGMVRLETNTRNRDEISSLGDRSLFLGNCWTFTVLASDYYGCISNCIYFTYDFLYDDYHDLEGTNCGGGIDTGIYHCDDKEALIRLPDVGDDDQPFRYFPLQFGSSQVLIDKPIDL</sequence>
<dbReference type="PANTHER" id="PTHR44259">
    <property type="entry name" value="OS07G0183000 PROTEIN-RELATED"/>
    <property type="match status" value="1"/>
</dbReference>
<dbReference type="OrthoDB" id="963688at2759"/>
<dbReference type="EMBL" id="AWWV01015138">
    <property type="protein sequence ID" value="OMO53764.1"/>
    <property type="molecule type" value="Genomic_DNA"/>
</dbReference>
<dbReference type="Proteomes" id="UP000188268">
    <property type="component" value="Unassembled WGS sequence"/>
</dbReference>
<dbReference type="PANTHER" id="PTHR44259:SF107">
    <property type="entry name" value="F-BOX PROTEIN SKIP23-LIKE"/>
    <property type="match status" value="1"/>
</dbReference>
<dbReference type="Pfam" id="PF03478">
    <property type="entry name" value="Beta-prop_KIB1-4"/>
    <property type="match status" value="1"/>
</dbReference>
<organism evidence="2 3">
    <name type="scientific">Corchorus capsularis</name>
    <name type="common">Jute</name>
    <dbReference type="NCBI Taxonomy" id="210143"/>
    <lineage>
        <taxon>Eukaryota</taxon>
        <taxon>Viridiplantae</taxon>
        <taxon>Streptophyta</taxon>
        <taxon>Embryophyta</taxon>
        <taxon>Tracheophyta</taxon>
        <taxon>Spermatophyta</taxon>
        <taxon>Magnoliopsida</taxon>
        <taxon>eudicotyledons</taxon>
        <taxon>Gunneridae</taxon>
        <taxon>Pentapetalae</taxon>
        <taxon>rosids</taxon>
        <taxon>malvids</taxon>
        <taxon>Malvales</taxon>
        <taxon>Malvaceae</taxon>
        <taxon>Grewioideae</taxon>
        <taxon>Apeibeae</taxon>
        <taxon>Corchorus</taxon>
    </lineage>
</organism>
<dbReference type="InterPro" id="IPR005174">
    <property type="entry name" value="KIB1-4_b-propeller"/>
</dbReference>
<protein>
    <recommendedName>
        <fullName evidence="1">KIB1-4 beta-propeller domain-containing protein</fullName>
    </recommendedName>
</protein>
<evidence type="ECO:0000313" key="3">
    <source>
        <dbReference type="Proteomes" id="UP000188268"/>
    </source>
</evidence>
<gene>
    <name evidence="2" type="ORF">CCACVL1_28363</name>
</gene>
<evidence type="ECO:0000259" key="1">
    <source>
        <dbReference type="Pfam" id="PF03478"/>
    </source>
</evidence>
<evidence type="ECO:0000313" key="2">
    <source>
        <dbReference type="EMBL" id="OMO53764.1"/>
    </source>
</evidence>
<dbReference type="Gramene" id="OMO53764">
    <property type="protein sequence ID" value="OMO53764"/>
    <property type="gene ID" value="CCACVL1_28363"/>
</dbReference>
<accession>A0A1R3G6Q8</accession>
<dbReference type="InterPro" id="IPR050942">
    <property type="entry name" value="F-box_BR-signaling"/>
</dbReference>
<reference evidence="2 3" key="1">
    <citation type="submission" date="2013-09" db="EMBL/GenBank/DDBJ databases">
        <title>Corchorus capsularis genome sequencing.</title>
        <authorList>
            <person name="Alam M."/>
            <person name="Haque M.S."/>
            <person name="Islam M.S."/>
            <person name="Emdad E.M."/>
            <person name="Islam M.M."/>
            <person name="Ahmed B."/>
            <person name="Halim A."/>
            <person name="Hossen Q.M.M."/>
            <person name="Hossain M.Z."/>
            <person name="Ahmed R."/>
            <person name="Khan M.M."/>
            <person name="Islam R."/>
            <person name="Rashid M.M."/>
            <person name="Khan S.A."/>
            <person name="Rahman M.S."/>
            <person name="Alam M."/>
        </authorList>
    </citation>
    <scope>NUCLEOTIDE SEQUENCE [LARGE SCALE GENOMIC DNA]</scope>
    <source>
        <strain evidence="3">cv. CVL-1</strain>
        <tissue evidence="2">Whole seedling</tissue>
    </source>
</reference>